<dbReference type="GO" id="GO:0046491">
    <property type="term" value="P:L-methylmalonyl-CoA metabolic process"/>
    <property type="evidence" value="ECO:0007669"/>
    <property type="project" value="TreeGrafter"/>
</dbReference>
<dbReference type="EMBL" id="CP004387">
    <property type="protein sequence ID" value="AJD47154.1"/>
    <property type="molecule type" value="Genomic_DNA"/>
</dbReference>
<dbReference type="KEGG" id="apac:S7S_03660"/>
<dbReference type="GO" id="GO:0004493">
    <property type="term" value="F:methylmalonyl-CoA epimerase activity"/>
    <property type="evidence" value="ECO:0007669"/>
    <property type="project" value="TreeGrafter"/>
</dbReference>
<dbReference type="InterPro" id="IPR051785">
    <property type="entry name" value="MMCE/EMCE_epimerase"/>
</dbReference>
<dbReference type="PANTHER" id="PTHR43048">
    <property type="entry name" value="METHYLMALONYL-COA EPIMERASE"/>
    <property type="match status" value="1"/>
</dbReference>
<dbReference type="InterPro" id="IPR037523">
    <property type="entry name" value="VOC_core"/>
</dbReference>
<organism evidence="3 4">
    <name type="scientific">Isoalcanivorax pacificus W11-5</name>
    <dbReference type="NCBI Taxonomy" id="391936"/>
    <lineage>
        <taxon>Bacteria</taxon>
        <taxon>Pseudomonadati</taxon>
        <taxon>Pseudomonadota</taxon>
        <taxon>Gammaproteobacteria</taxon>
        <taxon>Oceanospirillales</taxon>
        <taxon>Alcanivoracaceae</taxon>
        <taxon>Isoalcanivorax</taxon>
    </lineage>
</organism>
<dbReference type="RefSeq" id="WP_008738192.1">
    <property type="nucleotide sequence ID" value="NZ_CP004387.1"/>
</dbReference>
<dbReference type="Gene3D" id="3.30.720.110">
    <property type="match status" value="1"/>
</dbReference>
<dbReference type="Pfam" id="PF00903">
    <property type="entry name" value="Glyoxalase"/>
    <property type="match status" value="1"/>
</dbReference>
<sequence length="121" mass="13521">MKLWTGIVTPHLHACRDFYVQAFGCNVLFDEDWFVLLELGGGELGLLAPDLDIQHPRFRTATSGQGSWVTIDVEDVQATWQRLTGQGITPECEIREESWGDRHFVVTDPAGVAVDIVQRPA</sequence>
<dbReference type="InterPro" id="IPR004360">
    <property type="entry name" value="Glyas_Fos-R_dOase_dom"/>
</dbReference>
<dbReference type="PROSITE" id="PS51819">
    <property type="entry name" value="VOC"/>
    <property type="match status" value="1"/>
</dbReference>
<name>A0A0B4XGC1_9GAMM</name>
<evidence type="ECO:0000313" key="4">
    <source>
        <dbReference type="Proteomes" id="UP000006764"/>
    </source>
</evidence>
<dbReference type="HOGENOM" id="CLU_046006_13_1_6"/>
<accession>A0A0B4XGC1</accession>
<dbReference type="InterPro" id="IPR029068">
    <property type="entry name" value="Glyas_Bleomycin-R_OHBP_Dase"/>
</dbReference>
<evidence type="ECO:0000256" key="1">
    <source>
        <dbReference type="ARBA" id="ARBA00022723"/>
    </source>
</evidence>
<dbReference type="SUPFAM" id="SSF54593">
    <property type="entry name" value="Glyoxalase/Bleomycin resistance protein/Dihydroxybiphenyl dioxygenase"/>
    <property type="match status" value="1"/>
</dbReference>
<evidence type="ECO:0000259" key="2">
    <source>
        <dbReference type="PROSITE" id="PS51819"/>
    </source>
</evidence>
<dbReference type="PANTHER" id="PTHR43048:SF4">
    <property type="entry name" value="RING-CLEAVING DIOXYGENASE-RELATED"/>
    <property type="match status" value="1"/>
</dbReference>
<keyword evidence="1" id="KW-0479">Metal-binding</keyword>
<dbReference type="Gene3D" id="3.30.720.120">
    <property type="match status" value="1"/>
</dbReference>
<keyword evidence="4" id="KW-1185">Reference proteome</keyword>
<dbReference type="GO" id="GO:0046872">
    <property type="term" value="F:metal ion binding"/>
    <property type="evidence" value="ECO:0007669"/>
    <property type="project" value="UniProtKB-KW"/>
</dbReference>
<gene>
    <name evidence="3" type="ORF">S7S_03660</name>
</gene>
<feature type="domain" description="VOC" evidence="2">
    <location>
        <begin position="1"/>
        <end position="119"/>
    </location>
</feature>
<dbReference type="Proteomes" id="UP000006764">
    <property type="component" value="Chromosome"/>
</dbReference>
<dbReference type="OrthoDB" id="9797663at2"/>
<reference evidence="3 4" key="1">
    <citation type="journal article" date="2012" name="J. Bacteriol.">
        <title>Genome sequence of an alkane-degrading bacterium, Alcanivorax pacificus type strain W11-5, isolated from deep sea sediment.</title>
        <authorList>
            <person name="Lai Q."/>
            <person name="Shao Z."/>
        </authorList>
    </citation>
    <scope>NUCLEOTIDE SEQUENCE [LARGE SCALE GENOMIC DNA]</scope>
    <source>
        <strain evidence="3 4">W11-5</strain>
    </source>
</reference>
<protein>
    <recommendedName>
        <fullName evidence="2">VOC domain-containing protein</fullName>
    </recommendedName>
</protein>
<dbReference type="STRING" id="391936.S7S_03660"/>
<dbReference type="AlphaFoldDB" id="A0A0B4XGC1"/>
<evidence type="ECO:0000313" key="3">
    <source>
        <dbReference type="EMBL" id="AJD47154.1"/>
    </source>
</evidence>
<proteinExistence type="predicted"/>